<dbReference type="RefSeq" id="WP_073154980.1">
    <property type="nucleotide sequence ID" value="NZ_FQVL01000006.1"/>
</dbReference>
<dbReference type="AlphaFoldDB" id="A0A1M4YCS9"/>
<keyword evidence="7" id="KW-1185">Reference proteome</keyword>
<evidence type="ECO:0000313" key="6">
    <source>
        <dbReference type="EMBL" id="SHF03322.1"/>
    </source>
</evidence>
<dbReference type="InterPro" id="IPR003658">
    <property type="entry name" value="Anti-sigma_ant"/>
</dbReference>
<sequence length="112" mass="12165">MNLSITTSIDAKERVTIKVAGEVDVFTAPELRKKLLPLCQDSGTIVVDLSDVGYIDSTGLGVFIGAYKIQQNSNQGGLILTGVNQRLRRLFRITGLQDIIEIEEKAQGDGES</sequence>
<dbReference type="Proteomes" id="UP000184476">
    <property type="component" value="Unassembled WGS sequence"/>
</dbReference>
<dbReference type="STRING" id="112248.SAMN05444392_106159"/>
<dbReference type="InterPro" id="IPR002645">
    <property type="entry name" value="STAS_dom"/>
</dbReference>
<dbReference type="InterPro" id="IPR036513">
    <property type="entry name" value="STAS_dom_sf"/>
</dbReference>
<organism evidence="6 7">
    <name type="scientific">Seinonella peptonophila</name>
    <dbReference type="NCBI Taxonomy" id="112248"/>
    <lineage>
        <taxon>Bacteria</taxon>
        <taxon>Bacillati</taxon>
        <taxon>Bacillota</taxon>
        <taxon>Bacilli</taxon>
        <taxon>Bacillales</taxon>
        <taxon>Thermoactinomycetaceae</taxon>
        <taxon>Seinonella</taxon>
    </lineage>
</organism>
<comment type="similarity">
    <text evidence="1 4">Belongs to the anti-sigma-factor antagonist family.</text>
</comment>
<evidence type="ECO:0000256" key="2">
    <source>
        <dbReference type="ARBA" id="ARBA00022553"/>
    </source>
</evidence>
<evidence type="ECO:0000313" key="7">
    <source>
        <dbReference type="Proteomes" id="UP000184476"/>
    </source>
</evidence>
<evidence type="ECO:0000256" key="1">
    <source>
        <dbReference type="ARBA" id="ARBA00009013"/>
    </source>
</evidence>
<dbReference type="PROSITE" id="PS50801">
    <property type="entry name" value="STAS"/>
    <property type="match status" value="1"/>
</dbReference>
<evidence type="ECO:0000259" key="5">
    <source>
        <dbReference type="PROSITE" id="PS50801"/>
    </source>
</evidence>
<dbReference type="NCBIfam" id="TIGR00377">
    <property type="entry name" value="ant_ant_sig"/>
    <property type="match status" value="1"/>
</dbReference>
<gene>
    <name evidence="6" type="ORF">SAMN05444392_106159</name>
</gene>
<keyword evidence="2" id="KW-0597">Phosphoprotein</keyword>
<comment type="function">
    <text evidence="3">Positive regulator of sigma-B activity. Non-phosphorylated RsbV binds to RsbW, preventing its association with sigma-B. When phosphorylated, releases RsbW, which is then free to complex with and inactivate sigma-B.</text>
</comment>
<evidence type="ECO:0000256" key="4">
    <source>
        <dbReference type="RuleBase" id="RU003749"/>
    </source>
</evidence>
<dbReference type="Pfam" id="PF01740">
    <property type="entry name" value="STAS"/>
    <property type="match status" value="1"/>
</dbReference>
<protein>
    <recommendedName>
        <fullName evidence="4">Anti-sigma factor antagonist</fullName>
    </recommendedName>
</protein>
<dbReference type="Gene3D" id="3.30.750.24">
    <property type="entry name" value="STAS domain"/>
    <property type="match status" value="1"/>
</dbReference>
<feature type="domain" description="STAS" evidence="5">
    <location>
        <begin position="15"/>
        <end position="112"/>
    </location>
</feature>
<dbReference type="OrthoDB" id="9793697at2"/>
<accession>A0A1M4YCS9</accession>
<dbReference type="SUPFAM" id="SSF52091">
    <property type="entry name" value="SpoIIaa-like"/>
    <property type="match status" value="1"/>
</dbReference>
<evidence type="ECO:0000256" key="3">
    <source>
        <dbReference type="ARBA" id="ARBA00024670"/>
    </source>
</evidence>
<dbReference type="PANTHER" id="PTHR33495">
    <property type="entry name" value="ANTI-SIGMA FACTOR ANTAGONIST TM_1081-RELATED-RELATED"/>
    <property type="match status" value="1"/>
</dbReference>
<dbReference type="CDD" id="cd07043">
    <property type="entry name" value="STAS_anti-anti-sigma_factors"/>
    <property type="match status" value="1"/>
</dbReference>
<dbReference type="EMBL" id="FQVL01000006">
    <property type="protein sequence ID" value="SHF03322.1"/>
    <property type="molecule type" value="Genomic_DNA"/>
</dbReference>
<dbReference type="GO" id="GO:0043856">
    <property type="term" value="F:anti-sigma factor antagonist activity"/>
    <property type="evidence" value="ECO:0007669"/>
    <property type="project" value="InterPro"/>
</dbReference>
<proteinExistence type="inferred from homology"/>
<name>A0A1M4YCS9_9BACL</name>
<dbReference type="PANTHER" id="PTHR33495:SF9">
    <property type="entry name" value="ANTI-SIGMA-B FACTOR ANTAGONIST"/>
    <property type="match status" value="1"/>
</dbReference>
<reference evidence="6 7" key="1">
    <citation type="submission" date="2016-11" db="EMBL/GenBank/DDBJ databases">
        <authorList>
            <person name="Jaros S."/>
            <person name="Januszkiewicz K."/>
            <person name="Wedrychowicz H."/>
        </authorList>
    </citation>
    <scope>NUCLEOTIDE SEQUENCE [LARGE SCALE GENOMIC DNA]</scope>
    <source>
        <strain evidence="6 7">DSM 44666</strain>
    </source>
</reference>